<sequence>MHFSTPQLPVTVRMFTRRLSATRRGAHDARQLTVTTLRGWDVSSSVTDRAEHIVAELAANAAVHALVRGRGFRLGLRLDTTTGTLRLELTDARGDRALVPPGTASADSESGRGLLLVGALADRWGSEPYPPSGKTVWAEIDSDRF</sequence>
<proteinExistence type="predicted"/>
<dbReference type="InterPro" id="IPR036890">
    <property type="entry name" value="HATPase_C_sf"/>
</dbReference>
<accession>A0ABT0UFC4</accession>
<keyword evidence="1" id="KW-0418">Kinase</keyword>
<keyword evidence="1" id="KW-0808">Transferase</keyword>
<dbReference type="InterPro" id="IPR003594">
    <property type="entry name" value="HATPase_dom"/>
</dbReference>
<protein>
    <submittedName>
        <fullName evidence="3">ATP-binding protein</fullName>
    </submittedName>
</protein>
<dbReference type="Gene3D" id="3.30.565.10">
    <property type="entry name" value="Histidine kinase-like ATPase, C-terminal domain"/>
    <property type="match status" value="1"/>
</dbReference>
<keyword evidence="4" id="KW-1185">Reference proteome</keyword>
<evidence type="ECO:0000313" key="3">
    <source>
        <dbReference type="EMBL" id="MCM2387307.1"/>
    </source>
</evidence>
<feature type="domain" description="Histidine kinase/HSP90-like ATPase" evidence="2">
    <location>
        <begin position="21"/>
        <end position="137"/>
    </location>
</feature>
<name>A0ABT0UFC4_9ACTN</name>
<keyword evidence="3" id="KW-0067">ATP-binding</keyword>
<keyword evidence="1" id="KW-0723">Serine/threonine-protein kinase</keyword>
<comment type="caution">
    <text evidence="3">The sequence shown here is derived from an EMBL/GenBank/DDBJ whole genome shotgun (WGS) entry which is preliminary data.</text>
</comment>
<dbReference type="Proteomes" id="UP001431429">
    <property type="component" value="Unassembled WGS sequence"/>
</dbReference>
<gene>
    <name evidence="3" type="ORF">NBG84_03085</name>
</gene>
<evidence type="ECO:0000256" key="1">
    <source>
        <dbReference type="ARBA" id="ARBA00022527"/>
    </source>
</evidence>
<reference evidence="3" key="1">
    <citation type="submission" date="2022-06" db="EMBL/GenBank/DDBJ databases">
        <title>Genome public.</title>
        <authorList>
            <person name="Sun Q."/>
        </authorList>
    </citation>
    <scope>NUCLEOTIDE SEQUENCE</scope>
    <source>
        <strain evidence="3">CWNU-1</strain>
    </source>
</reference>
<dbReference type="EMBL" id="JAMQAW010000002">
    <property type="protein sequence ID" value="MCM2387307.1"/>
    <property type="molecule type" value="Genomic_DNA"/>
</dbReference>
<evidence type="ECO:0000313" key="4">
    <source>
        <dbReference type="Proteomes" id="UP001431429"/>
    </source>
</evidence>
<dbReference type="PANTHER" id="PTHR35526">
    <property type="entry name" value="ANTI-SIGMA-F FACTOR RSBW-RELATED"/>
    <property type="match status" value="1"/>
</dbReference>
<dbReference type="CDD" id="cd16936">
    <property type="entry name" value="HATPase_RsbW-like"/>
    <property type="match status" value="1"/>
</dbReference>
<evidence type="ECO:0000259" key="2">
    <source>
        <dbReference type="Pfam" id="PF13581"/>
    </source>
</evidence>
<dbReference type="SUPFAM" id="SSF55874">
    <property type="entry name" value="ATPase domain of HSP90 chaperone/DNA topoisomerase II/histidine kinase"/>
    <property type="match status" value="1"/>
</dbReference>
<organism evidence="3 4">
    <name type="scientific">Streptomyces albipurpureus</name>
    <dbReference type="NCBI Taxonomy" id="2897419"/>
    <lineage>
        <taxon>Bacteria</taxon>
        <taxon>Bacillati</taxon>
        <taxon>Actinomycetota</taxon>
        <taxon>Actinomycetes</taxon>
        <taxon>Kitasatosporales</taxon>
        <taxon>Streptomycetaceae</taxon>
        <taxon>Streptomyces</taxon>
    </lineage>
</organism>
<keyword evidence="3" id="KW-0547">Nucleotide-binding</keyword>
<dbReference type="PANTHER" id="PTHR35526:SF3">
    <property type="entry name" value="ANTI-SIGMA-F FACTOR RSBW"/>
    <property type="match status" value="1"/>
</dbReference>
<dbReference type="InterPro" id="IPR050267">
    <property type="entry name" value="Anti-sigma-factor_SerPK"/>
</dbReference>
<dbReference type="GO" id="GO:0005524">
    <property type="term" value="F:ATP binding"/>
    <property type="evidence" value="ECO:0007669"/>
    <property type="project" value="UniProtKB-KW"/>
</dbReference>
<dbReference type="RefSeq" id="WP_250917655.1">
    <property type="nucleotide sequence ID" value="NZ_JAMQAW010000002.1"/>
</dbReference>
<dbReference type="Pfam" id="PF13581">
    <property type="entry name" value="HATPase_c_2"/>
    <property type="match status" value="1"/>
</dbReference>